<dbReference type="Gene3D" id="3.20.20.80">
    <property type="entry name" value="Glycosidases"/>
    <property type="match status" value="1"/>
</dbReference>
<dbReference type="EMBL" id="BHWB01000022">
    <property type="protein sequence ID" value="GCB37242.1"/>
    <property type="molecule type" value="Genomic_DNA"/>
</dbReference>
<reference evidence="1 2" key="1">
    <citation type="submission" date="2018-10" db="EMBL/GenBank/DDBJ databases">
        <title>Draft Genome Sequence of Bacteroides sp. KCTC 15687.</title>
        <authorList>
            <person name="Yu S.Y."/>
            <person name="Kim J.S."/>
            <person name="Oh B.S."/>
            <person name="Park S.H."/>
            <person name="Kang S.W."/>
            <person name="Park J.E."/>
            <person name="Choi S.H."/>
            <person name="Han K.I."/>
            <person name="Lee K.C."/>
            <person name="Eom M.K."/>
            <person name="Suh M.K."/>
            <person name="Lee D.H."/>
            <person name="Yoon H."/>
            <person name="Kim B."/>
            <person name="Yang S.J."/>
            <person name="Lee J.S."/>
            <person name="Lee J.H."/>
        </authorList>
    </citation>
    <scope>NUCLEOTIDE SEQUENCE [LARGE SCALE GENOMIC DNA]</scope>
    <source>
        <strain evidence="1 2">KCTC 15687</strain>
    </source>
</reference>
<sequence length="63" mass="7215">MWDFLWLTDLGKGGSYENIEQRVAEVDNTLRIDCLPSHLLQKSTIFTKGYNPGEALTILCWGR</sequence>
<accession>A0A401M0C4</accession>
<organism evidence="1 2">
    <name type="scientific">Bacteroides faecalis</name>
    <dbReference type="NCBI Taxonomy" id="2447885"/>
    <lineage>
        <taxon>Bacteria</taxon>
        <taxon>Pseudomonadati</taxon>
        <taxon>Bacteroidota</taxon>
        <taxon>Bacteroidia</taxon>
        <taxon>Bacteroidales</taxon>
        <taxon>Bacteroidaceae</taxon>
        <taxon>Bacteroides</taxon>
    </lineage>
</organism>
<evidence type="ECO:0000313" key="2">
    <source>
        <dbReference type="Proteomes" id="UP000288079"/>
    </source>
</evidence>
<proteinExistence type="predicted"/>
<comment type="caution">
    <text evidence="1">The sequence shown here is derived from an EMBL/GenBank/DDBJ whole genome shotgun (WGS) entry which is preliminary data.</text>
</comment>
<evidence type="ECO:0000313" key="1">
    <source>
        <dbReference type="EMBL" id="GCB37242.1"/>
    </source>
</evidence>
<dbReference type="RefSeq" id="WP_125042647.1">
    <property type="nucleotide sequence ID" value="NZ_BHWB01000022.1"/>
</dbReference>
<keyword evidence="2" id="KW-1185">Reference proteome</keyword>
<dbReference type="Proteomes" id="UP000288079">
    <property type="component" value="Unassembled WGS sequence"/>
</dbReference>
<dbReference type="OrthoDB" id="1522899at2"/>
<protein>
    <submittedName>
        <fullName evidence="1">Uncharacterized protein</fullName>
    </submittedName>
</protein>
<dbReference type="AlphaFoldDB" id="A0A401M0C4"/>
<gene>
    <name evidence="1" type="ORF">KGMB02408_41870</name>
</gene>
<name>A0A401M0C4_9BACE</name>